<dbReference type="InterPro" id="IPR052587">
    <property type="entry name" value="TELO2-interacting_protein_1"/>
</dbReference>
<organism evidence="1 2">
    <name type="scientific">Carnegiea gigantea</name>
    <dbReference type="NCBI Taxonomy" id="171969"/>
    <lineage>
        <taxon>Eukaryota</taxon>
        <taxon>Viridiplantae</taxon>
        <taxon>Streptophyta</taxon>
        <taxon>Embryophyta</taxon>
        <taxon>Tracheophyta</taxon>
        <taxon>Spermatophyta</taxon>
        <taxon>Magnoliopsida</taxon>
        <taxon>eudicotyledons</taxon>
        <taxon>Gunneridae</taxon>
        <taxon>Pentapetalae</taxon>
        <taxon>Caryophyllales</taxon>
        <taxon>Cactineae</taxon>
        <taxon>Cactaceae</taxon>
        <taxon>Cactoideae</taxon>
        <taxon>Echinocereeae</taxon>
        <taxon>Carnegiea</taxon>
    </lineage>
</organism>
<accession>A0A9Q1JIZ5</accession>
<evidence type="ECO:0008006" key="3">
    <source>
        <dbReference type="Google" id="ProtNLM"/>
    </source>
</evidence>
<sequence length="857" mass="95627">MLAVMYYSGPQLVIDQLLYSPIKAAKLFDVLALCLSQESVFAGSLGRLVSSKPPSTGYLHSLAELRTHSRIAVGEQGAIRAIESEVPNMCTLVKELPYPNEHACKDYDLPRMPPWFVHIGSHKLYQVLARIVRLVDCRTEVSLSRIAEIPLGYVRKLVSEIRQKEYSKESWESWYFRIRSGQLLRQAGTAACILNEMIFGMSDQAIDDFKKIFHRSSLEIGEKGNSNATSFEGYNVKDKSPWKVSQGQCVRQHIIDFVDSILHEYTTPEVWDLPVDYHTSLLRSGGNGEDLNKHFFSDVATLHQAYLQLVFYSDAFFNSRVLIDGIGIFNLCLGKDFVTSGFLCSSLYLLLENLICSNSEVRHTADSVLHVISATSGYPTVSHLVVANSDYVIDSLCHQLRHLDLNPHVPSVLAAMLSCVGVAHKILPLLEEPMHCVSLELEILGRRQHPELTIPFLKAVAEIAKAARQEARVLPAQAESYKAHVNAKICDLKNKVEKDNMITGQSDEELTCCSDLVNIEEWENILLKLNDNRRYRRIVASIAASCLTAVTPLLASEKEPACLIALQTLEDGITALAKVEEAYRCERETREGIEEVASLCSFHRLKDILDAADESADENRLLPAMNKIWPFLVTCVRNRLPVPVRRCLTVVSNVVKICGGDFFSRRFHTDGSHFWKLLTTSPFKRRAITKDEKAPLLLPYRSTSRTLEDPISESSTLRIQAALLHMIANIAHDKRSASAFKIVLKKVGGLVVGIACSGVSGLHDASLDALSGLASIDPDLIWLLLADVYYSLKDNKGVCLPNSAFPELVEILPTPVSPKDYLCVQYGGQTYGFDIDPSSVETVFKKLFPEEFSKQKL</sequence>
<dbReference type="InterPro" id="IPR016024">
    <property type="entry name" value="ARM-type_fold"/>
</dbReference>
<dbReference type="Pfam" id="PF21547">
    <property type="entry name" value="TTI1"/>
    <property type="match status" value="1"/>
</dbReference>
<dbReference type="OrthoDB" id="49511at2759"/>
<proteinExistence type="predicted"/>
<keyword evidence="2" id="KW-1185">Reference proteome</keyword>
<dbReference type="SUPFAM" id="SSF48371">
    <property type="entry name" value="ARM repeat"/>
    <property type="match status" value="1"/>
</dbReference>
<reference evidence="1" key="1">
    <citation type="submission" date="2022-04" db="EMBL/GenBank/DDBJ databases">
        <title>Carnegiea gigantea Genome sequencing and assembly v2.</title>
        <authorList>
            <person name="Copetti D."/>
            <person name="Sanderson M.J."/>
            <person name="Burquez A."/>
            <person name="Wojciechowski M.F."/>
        </authorList>
    </citation>
    <scope>NUCLEOTIDE SEQUENCE</scope>
    <source>
        <strain evidence="1">SGP5-SGP5p</strain>
        <tissue evidence="1">Aerial part</tissue>
    </source>
</reference>
<dbReference type="AlphaFoldDB" id="A0A9Q1JIZ5"/>
<name>A0A9Q1JIZ5_9CARY</name>
<evidence type="ECO:0000313" key="2">
    <source>
        <dbReference type="Proteomes" id="UP001153076"/>
    </source>
</evidence>
<dbReference type="InterPro" id="IPR049362">
    <property type="entry name" value="TTI1_rpt"/>
</dbReference>
<dbReference type="PANTHER" id="PTHR18460">
    <property type="entry name" value="TEL2 INTERACTING PROTEIN 1 TTI1 FAMILY MEMBER"/>
    <property type="match status" value="1"/>
</dbReference>
<dbReference type="EMBL" id="JAKOGI010001609">
    <property type="protein sequence ID" value="KAJ8424759.1"/>
    <property type="molecule type" value="Genomic_DNA"/>
</dbReference>
<protein>
    <recommendedName>
        <fullName evidence="3">ARM repeat superfamily protein</fullName>
    </recommendedName>
</protein>
<dbReference type="GO" id="GO:0005737">
    <property type="term" value="C:cytoplasm"/>
    <property type="evidence" value="ECO:0007669"/>
    <property type="project" value="TreeGrafter"/>
</dbReference>
<comment type="caution">
    <text evidence="1">The sequence shown here is derived from an EMBL/GenBank/DDBJ whole genome shotgun (WGS) entry which is preliminary data.</text>
</comment>
<dbReference type="PANTHER" id="PTHR18460:SF3">
    <property type="entry name" value="TELO2-INTERACTING PROTEIN 1 HOMOLOG"/>
    <property type="match status" value="1"/>
</dbReference>
<gene>
    <name evidence="1" type="ORF">Cgig2_032276</name>
</gene>
<dbReference type="Proteomes" id="UP001153076">
    <property type="component" value="Unassembled WGS sequence"/>
</dbReference>
<evidence type="ECO:0000313" key="1">
    <source>
        <dbReference type="EMBL" id="KAJ8424759.1"/>
    </source>
</evidence>